<gene>
    <name evidence="6" type="ORF">PBS003_LOCUS4112</name>
</gene>
<organism evidence="6 7">
    <name type="scientific">Peronospora belbahrii</name>
    <dbReference type="NCBI Taxonomy" id="622444"/>
    <lineage>
        <taxon>Eukaryota</taxon>
        <taxon>Sar</taxon>
        <taxon>Stramenopiles</taxon>
        <taxon>Oomycota</taxon>
        <taxon>Peronosporomycetes</taxon>
        <taxon>Peronosporales</taxon>
        <taxon>Peronosporaceae</taxon>
        <taxon>Peronospora</taxon>
    </lineage>
</organism>
<evidence type="ECO:0000256" key="5">
    <source>
        <dbReference type="SAM" id="MobiDB-lite"/>
    </source>
</evidence>
<dbReference type="GO" id="GO:0016593">
    <property type="term" value="C:Cdc73/Paf1 complex"/>
    <property type="evidence" value="ECO:0007669"/>
    <property type="project" value="TreeGrafter"/>
</dbReference>
<dbReference type="Proteomes" id="UP001160483">
    <property type="component" value="Unassembled WGS sequence"/>
</dbReference>
<dbReference type="InterPro" id="IPR011990">
    <property type="entry name" value="TPR-like_helical_dom_sf"/>
</dbReference>
<dbReference type="Pfam" id="PF13181">
    <property type="entry name" value="TPR_8"/>
    <property type="match status" value="1"/>
</dbReference>
<reference evidence="6" key="1">
    <citation type="submission" date="2021-11" db="EMBL/GenBank/DDBJ databases">
        <authorList>
            <person name="Islam A."/>
            <person name="Islam S."/>
            <person name="Flora M.S."/>
            <person name="Rahman M."/>
            <person name="Ziaur R.M."/>
            <person name="Epstein J.H."/>
            <person name="Hassan M."/>
            <person name="Klassen M."/>
            <person name="Woodard K."/>
            <person name="Webb A."/>
            <person name="Webby R.J."/>
            <person name="El Zowalaty M.E."/>
        </authorList>
    </citation>
    <scope>NUCLEOTIDE SEQUENCE</scope>
    <source>
        <strain evidence="6">Pbs3</strain>
    </source>
</reference>
<evidence type="ECO:0000313" key="7">
    <source>
        <dbReference type="Proteomes" id="UP001160483"/>
    </source>
</evidence>
<feature type="repeat" description="TPR" evidence="3">
    <location>
        <begin position="182"/>
        <end position="215"/>
    </location>
</feature>
<feature type="region of interest" description="Disordered" evidence="5">
    <location>
        <begin position="1037"/>
        <end position="1171"/>
    </location>
</feature>
<keyword evidence="1" id="KW-0677">Repeat</keyword>
<evidence type="ECO:0000256" key="2">
    <source>
        <dbReference type="ARBA" id="ARBA00022803"/>
    </source>
</evidence>
<dbReference type="Pfam" id="PF14559">
    <property type="entry name" value="TPR_19"/>
    <property type="match status" value="2"/>
</dbReference>
<dbReference type="PANTHER" id="PTHR14027">
    <property type="entry name" value="RNA POLYMERASE-ASSOCIATED PROTEIN CTR9"/>
    <property type="match status" value="1"/>
</dbReference>
<evidence type="ECO:0000256" key="4">
    <source>
        <dbReference type="SAM" id="Coils"/>
    </source>
</evidence>
<accession>A0AAU9KWS1</accession>
<name>A0AAU9KWS1_9STRA</name>
<dbReference type="SUPFAM" id="SSF81901">
    <property type="entry name" value="HCP-like"/>
    <property type="match status" value="1"/>
</dbReference>
<dbReference type="GO" id="GO:0006355">
    <property type="term" value="P:regulation of DNA-templated transcription"/>
    <property type="evidence" value="ECO:0007669"/>
    <property type="project" value="InterPro"/>
</dbReference>
<dbReference type="InterPro" id="IPR031101">
    <property type="entry name" value="Ctr9"/>
</dbReference>
<dbReference type="PROSITE" id="PS00018">
    <property type="entry name" value="EF_HAND_1"/>
    <property type="match status" value="1"/>
</dbReference>
<keyword evidence="2 3" id="KW-0802">TPR repeat</keyword>
<dbReference type="PROSITE" id="PS50005">
    <property type="entry name" value="TPR"/>
    <property type="match status" value="5"/>
</dbReference>
<evidence type="ECO:0000256" key="1">
    <source>
        <dbReference type="ARBA" id="ARBA00022737"/>
    </source>
</evidence>
<comment type="caution">
    <text evidence="6">The sequence shown here is derived from an EMBL/GenBank/DDBJ whole genome shotgun (WGS) entry which is preliminary data.</text>
</comment>
<feature type="repeat" description="TPR" evidence="3">
    <location>
        <begin position="646"/>
        <end position="679"/>
    </location>
</feature>
<dbReference type="Pfam" id="PF13174">
    <property type="entry name" value="TPR_6"/>
    <property type="match status" value="1"/>
</dbReference>
<feature type="compositionally biased region" description="Acidic residues" evidence="5">
    <location>
        <begin position="1060"/>
        <end position="1076"/>
    </location>
</feature>
<feature type="compositionally biased region" description="Basic residues" evidence="5">
    <location>
        <begin position="1045"/>
        <end position="1056"/>
    </location>
</feature>
<dbReference type="SMART" id="SM00028">
    <property type="entry name" value="TPR"/>
    <property type="match status" value="12"/>
</dbReference>
<protein>
    <recommendedName>
        <fullName evidence="8">UDP-N-acetylglucosamine--peptide N-acetylglucosaminyltransferase SPINDLY</fullName>
    </recommendedName>
</protein>
<dbReference type="InterPro" id="IPR018247">
    <property type="entry name" value="EF_Hand_1_Ca_BS"/>
</dbReference>
<dbReference type="InterPro" id="IPR019734">
    <property type="entry name" value="TPR_rpt"/>
</dbReference>
<feature type="repeat" description="TPR" evidence="3">
    <location>
        <begin position="476"/>
        <end position="509"/>
    </location>
</feature>
<evidence type="ECO:0008006" key="8">
    <source>
        <dbReference type="Google" id="ProtNLM"/>
    </source>
</evidence>
<dbReference type="SUPFAM" id="SSF48452">
    <property type="entry name" value="TPR-like"/>
    <property type="match status" value="2"/>
</dbReference>
<dbReference type="AlphaFoldDB" id="A0AAU9KWS1"/>
<feature type="repeat" description="TPR" evidence="3">
    <location>
        <begin position="442"/>
        <end position="475"/>
    </location>
</feature>
<dbReference type="EMBL" id="CAKKTJ010000168">
    <property type="protein sequence ID" value="CAH0477363.1"/>
    <property type="molecule type" value="Genomic_DNA"/>
</dbReference>
<proteinExistence type="predicted"/>
<feature type="repeat" description="TPR" evidence="3">
    <location>
        <begin position="612"/>
        <end position="645"/>
    </location>
</feature>
<dbReference type="Pfam" id="PF13432">
    <property type="entry name" value="TPR_16"/>
    <property type="match status" value="1"/>
</dbReference>
<keyword evidence="4" id="KW-0175">Coiled coil</keyword>
<dbReference type="PANTHER" id="PTHR14027:SF2">
    <property type="entry name" value="RNA POLYMERASE-ASSOCIATED PROTEIN CTR9 HOMOLOG"/>
    <property type="match status" value="1"/>
</dbReference>
<feature type="compositionally biased region" description="Basic and acidic residues" evidence="5">
    <location>
        <begin position="1077"/>
        <end position="1087"/>
    </location>
</feature>
<dbReference type="FunFam" id="1.25.40.10:FF:000714">
    <property type="entry name" value="RNA polymerase-associated protein CTR9"/>
    <property type="match status" value="1"/>
</dbReference>
<dbReference type="FunFam" id="1.25.40.10:FF:000328">
    <property type="entry name" value="protein CTR9 homolog"/>
    <property type="match status" value="1"/>
</dbReference>
<dbReference type="Gene3D" id="1.25.40.10">
    <property type="entry name" value="Tetratricopeptide repeat domain"/>
    <property type="match status" value="3"/>
</dbReference>
<evidence type="ECO:0000313" key="6">
    <source>
        <dbReference type="EMBL" id="CAH0477363.1"/>
    </source>
</evidence>
<feature type="coiled-coil region" evidence="4">
    <location>
        <begin position="964"/>
        <end position="1010"/>
    </location>
</feature>
<feature type="compositionally biased region" description="Basic and acidic residues" evidence="5">
    <location>
        <begin position="1132"/>
        <end position="1162"/>
    </location>
</feature>
<dbReference type="GO" id="GO:0000993">
    <property type="term" value="F:RNA polymerase II complex binding"/>
    <property type="evidence" value="ECO:0007669"/>
    <property type="project" value="TreeGrafter"/>
</dbReference>
<dbReference type="GO" id="GO:0006368">
    <property type="term" value="P:transcription elongation by RNA polymerase II"/>
    <property type="evidence" value="ECO:0007669"/>
    <property type="project" value="TreeGrafter"/>
</dbReference>
<evidence type="ECO:0000256" key="3">
    <source>
        <dbReference type="PROSITE-ProRule" id="PRU00339"/>
    </source>
</evidence>
<sequence length="1171" mass="133939">MGDYFTMGDVVEEEESSDQRALLIPVKNSEQAVEVFVDELPDDVNDIIDILRAEVAPLDVWLQFAVEYYNQGHVSQFHEILAVASEPGIEEIYKDNASRMCRIKFFIALASHSVNAMWNEEDEKKRETISQRAVGYFQRADRLDHQHPMTLVGKALMFMAKNEDDRADRFIKSVLISNKTNLPAILGKALLLYRKKQYQDAKKLYLEAIKLHPRSPQAANMRMCFAYCCYHLGAVEKARGVMRYTASLDETNVDAVIANALWQLASQSREERAVSIRDESSRFMMMIHHAHAIDKTNPTVLNHLANHYFSQWIPLSCTVSVVRGSDIVSTSKDISSEVFPGQIICISDKYVAYISRDENAVSSSGLKLDGPYRDESATGTNIARKDYDKMFTLAGNAFHSTKIPEIRSESCYLMGRGCHAQGKYKDAYSYYFNAGRLWPKFVLPWFGLAQMYYERKEFAKAASYLEKANKVYPENVEILSLLGDVYGKLGKKDEAVILLRRVVELEPGNVEALIGTAELLHASLERKDQIIAISSYIAAEKVMNNASERVPMELYVNLGVLQQRVGKTADSIKCFQKALMQLGDSGNEESKSGETDALAKEISIPTPSEANITVLYNMGRVYEEMGDRDHAKRLYDAILDVFPGYTDCLLRLGCMLRDRGQEIEAIKMFDKVLEVDPACAEASLLQGNIHLKKREWVFAQKKYEKIMGMPGLKNDPYAFLSMGNIFMSNLGEKNRYTKNMSLSEVYYKKTLASYPHNIYAANGLGIMIAEKGNFELAKQIFSQVREASPDMPDAWINLAHIFVAEERYQEAIQLYTVCLTKCYHGQDLEVLLYLAKAYYEWKDFSSCIATLSRGLHMFPNDLRLWYNTGLAQEDYAVTTLGQETKTTTRSATGNAVPQHRTMADVQRAILDLKRAQRIFRFLLQQAEATNNSSVSEKKKHVSNLPFDKEKVSDHEKFCSDTLTKASYHLEFERQKEEKRRLEIEAQRKLLREYEERVAREEEETRMKEDDMRKRHDDIRLKQDERLKKLHEGWSVREREEEEKKVVKKKGGKKRKKAGDEDGGFIDDRDEELDEDGDHSMSIEDMKNRNATMKNLVEKRSKRARVNSNVENEKEDPTHLFGSDSSDDNNEQEASKEAVTKEDENSRVEIPDVMENRQAEKNELFGSSSDEE</sequence>